<evidence type="ECO:0000313" key="3">
    <source>
        <dbReference type="EMBL" id="EPS97051.1"/>
    </source>
</evidence>
<evidence type="ECO:0000256" key="1">
    <source>
        <dbReference type="SAM" id="Coils"/>
    </source>
</evidence>
<keyword evidence="1" id="KW-0175">Coiled coil</keyword>
<dbReference type="InParanoid" id="S8DV64"/>
<gene>
    <name evidence="3" type="ORF">FOMPIDRAFT_43375</name>
</gene>
<feature type="compositionally biased region" description="Basic and acidic residues" evidence="2">
    <location>
        <begin position="122"/>
        <end position="133"/>
    </location>
</feature>
<evidence type="ECO:0000313" key="4">
    <source>
        <dbReference type="Proteomes" id="UP000015241"/>
    </source>
</evidence>
<evidence type="ECO:0000256" key="2">
    <source>
        <dbReference type="SAM" id="MobiDB-lite"/>
    </source>
</evidence>
<feature type="non-terminal residue" evidence="3">
    <location>
        <position position="464"/>
    </location>
</feature>
<feature type="region of interest" description="Disordered" evidence="2">
    <location>
        <begin position="165"/>
        <end position="206"/>
    </location>
</feature>
<reference evidence="3 4" key="1">
    <citation type="journal article" date="2012" name="Science">
        <title>The Paleozoic origin of enzymatic lignin decomposition reconstructed from 31 fungal genomes.</title>
        <authorList>
            <person name="Floudas D."/>
            <person name="Binder M."/>
            <person name="Riley R."/>
            <person name="Barry K."/>
            <person name="Blanchette R.A."/>
            <person name="Henrissat B."/>
            <person name="Martinez A.T."/>
            <person name="Otillar R."/>
            <person name="Spatafora J.W."/>
            <person name="Yadav J.S."/>
            <person name="Aerts A."/>
            <person name="Benoit I."/>
            <person name="Boyd A."/>
            <person name="Carlson A."/>
            <person name="Copeland A."/>
            <person name="Coutinho P.M."/>
            <person name="de Vries R.P."/>
            <person name="Ferreira P."/>
            <person name="Findley K."/>
            <person name="Foster B."/>
            <person name="Gaskell J."/>
            <person name="Glotzer D."/>
            <person name="Gorecki P."/>
            <person name="Heitman J."/>
            <person name="Hesse C."/>
            <person name="Hori C."/>
            <person name="Igarashi K."/>
            <person name="Jurgens J.A."/>
            <person name="Kallen N."/>
            <person name="Kersten P."/>
            <person name="Kohler A."/>
            <person name="Kuees U."/>
            <person name="Kumar T.K.A."/>
            <person name="Kuo A."/>
            <person name="LaButti K."/>
            <person name="Larrondo L.F."/>
            <person name="Lindquist E."/>
            <person name="Ling A."/>
            <person name="Lombard V."/>
            <person name="Lucas S."/>
            <person name="Lundell T."/>
            <person name="Martin R."/>
            <person name="McLaughlin D.J."/>
            <person name="Morgenstern I."/>
            <person name="Morin E."/>
            <person name="Murat C."/>
            <person name="Nagy L.G."/>
            <person name="Nolan M."/>
            <person name="Ohm R.A."/>
            <person name="Patyshakuliyeva A."/>
            <person name="Rokas A."/>
            <person name="Ruiz-Duenas F.J."/>
            <person name="Sabat G."/>
            <person name="Salamov A."/>
            <person name="Samejima M."/>
            <person name="Schmutz J."/>
            <person name="Slot J.C."/>
            <person name="St John F."/>
            <person name="Stenlid J."/>
            <person name="Sun H."/>
            <person name="Sun S."/>
            <person name="Syed K."/>
            <person name="Tsang A."/>
            <person name="Wiebenga A."/>
            <person name="Young D."/>
            <person name="Pisabarro A."/>
            <person name="Eastwood D.C."/>
            <person name="Martin F."/>
            <person name="Cullen D."/>
            <person name="Grigoriev I.V."/>
            <person name="Hibbett D.S."/>
        </authorList>
    </citation>
    <scope>NUCLEOTIDE SEQUENCE</scope>
    <source>
        <strain evidence="4">FP-58527</strain>
    </source>
</reference>
<dbReference type="HOGENOM" id="CLU_028427_0_0_1"/>
<dbReference type="eggNOG" id="ENOG502SN1A">
    <property type="taxonomic scope" value="Eukaryota"/>
</dbReference>
<dbReference type="AlphaFoldDB" id="S8DV64"/>
<proteinExistence type="predicted"/>
<evidence type="ECO:0008006" key="5">
    <source>
        <dbReference type="Google" id="ProtNLM"/>
    </source>
</evidence>
<protein>
    <recommendedName>
        <fullName evidence="5">Peptidase A2 domain-containing protein</fullName>
    </recommendedName>
</protein>
<dbReference type="STRING" id="743788.S8DV64"/>
<dbReference type="Proteomes" id="UP000015241">
    <property type="component" value="Unassembled WGS sequence"/>
</dbReference>
<dbReference type="OrthoDB" id="2798482at2759"/>
<feature type="compositionally biased region" description="Basic and acidic residues" evidence="2">
    <location>
        <begin position="165"/>
        <end position="174"/>
    </location>
</feature>
<feature type="region of interest" description="Disordered" evidence="2">
    <location>
        <begin position="94"/>
        <end position="133"/>
    </location>
</feature>
<keyword evidence="4" id="KW-1185">Reference proteome</keyword>
<sequence length="464" mass="50490">MAKTGPKGAHRRQPASYFRPVNDSVVSKTLPPSPCKGCGSSKHWDRECPHWEDYLAARSSNQALVEFDIHPSEEVDYAHTYLDSNKSPLSALSSCAREGGRQRQQVSMEEEAEEPSSLPSLPRDHPHVMQPADDDRNQEMHAHLEELAGRIDEALRRADECLREENVSTKEHAEAAQASTGPPEKPSVPQDAQTNDPAPQPSPASPIVIQMPRARKHPAGHSTIGISALSVPVHLGNQGTTATTARLDSGADISLISTECLAAMPAVVRPRVQRGLRMNLFQLTNGFKIDGFVRLPVLVQADDGDWLAFEGEFYVVPGMTSALLLGEDFQVTYELTVHRSVEEDSSIEVPATGHTFTASSSTTSARRPFGIVGRGASASFDCTIHPHSCRPIPVAADFGNTPHWFAEKTVLGQADGSCLLTTPTIIDAAHAYIAVTNPTDRPVRMQHGEVLCRLHDPDSYFQTP</sequence>
<feature type="coiled-coil region" evidence="1">
    <location>
        <begin position="137"/>
        <end position="164"/>
    </location>
</feature>
<organism evidence="3 4">
    <name type="scientific">Fomitopsis schrenkii</name>
    <name type="common">Brown rot fungus</name>
    <dbReference type="NCBI Taxonomy" id="2126942"/>
    <lineage>
        <taxon>Eukaryota</taxon>
        <taxon>Fungi</taxon>
        <taxon>Dikarya</taxon>
        <taxon>Basidiomycota</taxon>
        <taxon>Agaricomycotina</taxon>
        <taxon>Agaricomycetes</taxon>
        <taxon>Polyporales</taxon>
        <taxon>Fomitopsis</taxon>
    </lineage>
</organism>
<name>S8DV64_FOMSC</name>
<feature type="region of interest" description="Disordered" evidence="2">
    <location>
        <begin position="1"/>
        <end position="44"/>
    </location>
</feature>
<dbReference type="EMBL" id="KE504180">
    <property type="protein sequence ID" value="EPS97051.1"/>
    <property type="molecule type" value="Genomic_DNA"/>
</dbReference>
<accession>S8DV64</accession>